<organism evidence="2 3">
    <name type="scientific">Periconia macrospinosa</name>
    <dbReference type="NCBI Taxonomy" id="97972"/>
    <lineage>
        <taxon>Eukaryota</taxon>
        <taxon>Fungi</taxon>
        <taxon>Dikarya</taxon>
        <taxon>Ascomycota</taxon>
        <taxon>Pezizomycotina</taxon>
        <taxon>Dothideomycetes</taxon>
        <taxon>Pleosporomycetidae</taxon>
        <taxon>Pleosporales</taxon>
        <taxon>Massarineae</taxon>
        <taxon>Periconiaceae</taxon>
        <taxon>Periconia</taxon>
    </lineage>
</organism>
<keyword evidence="1" id="KW-0812">Transmembrane</keyword>
<proteinExistence type="predicted"/>
<gene>
    <name evidence="2" type="ORF">DM02DRAFT_314991</name>
</gene>
<accession>A0A2V1D2H3</accession>
<dbReference type="AlphaFoldDB" id="A0A2V1D2H3"/>
<feature type="transmembrane region" description="Helical" evidence="1">
    <location>
        <begin position="82"/>
        <end position="110"/>
    </location>
</feature>
<keyword evidence="3" id="KW-1185">Reference proteome</keyword>
<name>A0A2V1D2H3_9PLEO</name>
<protein>
    <recommendedName>
        <fullName evidence="4">Transmembrane protein</fullName>
    </recommendedName>
</protein>
<keyword evidence="1" id="KW-0472">Membrane</keyword>
<evidence type="ECO:0000313" key="2">
    <source>
        <dbReference type="EMBL" id="PVH91819.1"/>
    </source>
</evidence>
<reference evidence="2 3" key="1">
    <citation type="journal article" date="2018" name="Sci. Rep.">
        <title>Comparative genomics provides insights into the lifestyle and reveals functional heterogeneity of dark septate endophytic fungi.</title>
        <authorList>
            <person name="Knapp D.G."/>
            <person name="Nemeth J.B."/>
            <person name="Barry K."/>
            <person name="Hainaut M."/>
            <person name="Henrissat B."/>
            <person name="Johnson J."/>
            <person name="Kuo A."/>
            <person name="Lim J.H.P."/>
            <person name="Lipzen A."/>
            <person name="Nolan M."/>
            <person name="Ohm R.A."/>
            <person name="Tamas L."/>
            <person name="Grigoriev I.V."/>
            <person name="Spatafora J.W."/>
            <person name="Nagy L.G."/>
            <person name="Kovacs G.M."/>
        </authorList>
    </citation>
    <scope>NUCLEOTIDE SEQUENCE [LARGE SCALE GENOMIC DNA]</scope>
    <source>
        <strain evidence="2 3">DSE2036</strain>
    </source>
</reference>
<evidence type="ECO:0000313" key="3">
    <source>
        <dbReference type="Proteomes" id="UP000244855"/>
    </source>
</evidence>
<sequence length="179" mass="20187">MPHTHTKKNLLQFTVSFPPVQLVVHDSKHRSCHGASHTTKSRLKKNLLICANFSNSTKNVESRNQCSTVDLDAQSRAYFAPFFSLVSVCVSVFVLPVSLGQLSLCLVLVFPSLGGNFHQDAADENHSRERCTECAVWVVRRFGLLKGVKKRGWDWLEEVDEDERFVSPMKKGEVRVVKS</sequence>
<evidence type="ECO:0000256" key="1">
    <source>
        <dbReference type="SAM" id="Phobius"/>
    </source>
</evidence>
<keyword evidence="1" id="KW-1133">Transmembrane helix</keyword>
<dbReference type="EMBL" id="KZ805774">
    <property type="protein sequence ID" value="PVH91819.1"/>
    <property type="molecule type" value="Genomic_DNA"/>
</dbReference>
<dbReference type="Proteomes" id="UP000244855">
    <property type="component" value="Unassembled WGS sequence"/>
</dbReference>
<evidence type="ECO:0008006" key="4">
    <source>
        <dbReference type="Google" id="ProtNLM"/>
    </source>
</evidence>